<proteinExistence type="predicted"/>
<dbReference type="Pfam" id="PF13622">
    <property type="entry name" value="4HBT_3"/>
    <property type="match status" value="1"/>
</dbReference>
<dbReference type="Pfam" id="PF20789">
    <property type="entry name" value="4HBT_3C"/>
    <property type="match status" value="1"/>
</dbReference>
<dbReference type="Proteomes" id="UP000313231">
    <property type="component" value="Unassembled WGS sequence"/>
</dbReference>
<gene>
    <name evidence="4" type="ORF">FHP29_17460</name>
</gene>
<accession>A0A5C4VQ52</accession>
<protein>
    <submittedName>
        <fullName evidence="4">Thioesterase family protein</fullName>
    </submittedName>
</protein>
<feature type="compositionally biased region" description="Basic residues" evidence="1">
    <location>
        <begin position="26"/>
        <end position="55"/>
    </location>
</feature>
<comment type="caution">
    <text evidence="4">The sequence shown here is derived from an EMBL/GenBank/DDBJ whole genome shotgun (WGS) entry which is preliminary data.</text>
</comment>
<dbReference type="PANTHER" id="PTHR38110:SF1">
    <property type="entry name" value="THIOESTERASE DOMAIN-CONTAINING PROTEIN"/>
    <property type="match status" value="1"/>
</dbReference>
<feature type="domain" description="Acyl-CoA thioesterase-like N-terminal HotDog" evidence="2">
    <location>
        <begin position="87"/>
        <end position="168"/>
    </location>
</feature>
<dbReference type="AlphaFoldDB" id="A0A5C4VQ52"/>
<feature type="region of interest" description="Disordered" evidence="1">
    <location>
        <begin position="1"/>
        <end position="63"/>
    </location>
</feature>
<evidence type="ECO:0000259" key="3">
    <source>
        <dbReference type="Pfam" id="PF20789"/>
    </source>
</evidence>
<dbReference type="InterPro" id="IPR052389">
    <property type="entry name" value="Sec_Metab_Biosynth-Assoc"/>
</dbReference>
<evidence type="ECO:0000313" key="5">
    <source>
        <dbReference type="Proteomes" id="UP000313231"/>
    </source>
</evidence>
<evidence type="ECO:0000256" key="1">
    <source>
        <dbReference type="SAM" id="MobiDB-lite"/>
    </source>
</evidence>
<feature type="domain" description="Acyl-CoA thioesterase-like C-terminal" evidence="3">
    <location>
        <begin position="190"/>
        <end position="323"/>
    </location>
</feature>
<name>A0A5C4VQ52_9ACTN</name>
<sequence length="327" mass="35488">MAGRAEGRGSRQGGDLPPGHRDLQHPRHPAAHGRGVRPPLRARRPAARVHRRRHRGVSEDGPVSHLLDDAVASTPLGDGVHRVQVTADWHTANGTPNGGYILALLQHATLRESAHPDPLTIAVTYFRPAVPGPADIRVREVRKGRRVSTYDAVLVQDGKEIAHAVVSTHDWDAAGSVEHTPHAAPAVPRPEDCADVSALIPAGMMPILERYRYRAPTVPGWFRGEPSGSTESICWIRTSDERPVDALLAGALVDAFPPATAEIGQLASATIQLTVHYRRRPTGTVWTLGHVVARHVIAGYHDEDVELWDEDGRLIAQSRQLAILAEG</sequence>
<dbReference type="SUPFAM" id="SSF54637">
    <property type="entry name" value="Thioesterase/thiol ester dehydrase-isomerase"/>
    <property type="match status" value="2"/>
</dbReference>
<dbReference type="InterPro" id="IPR049449">
    <property type="entry name" value="TesB_ACOT8-like_N"/>
</dbReference>
<dbReference type="EMBL" id="VDMP01000026">
    <property type="protein sequence ID" value="TNM37586.1"/>
    <property type="molecule type" value="Genomic_DNA"/>
</dbReference>
<evidence type="ECO:0000313" key="4">
    <source>
        <dbReference type="EMBL" id="TNM37586.1"/>
    </source>
</evidence>
<dbReference type="PANTHER" id="PTHR38110">
    <property type="entry name" value="CHROMOSOME 23, WHOLE GENOME SHOTGUN SEQUENCE"/>
    <property type="match status" value="1"/>
</dbReference>
<reference evidence="4 5" key="1">
    <citation type="journal article" date="2016" name="Int. J. Syst. Evol. Microbiol.">
        <title>Nocardioides albidus sp. nov., an actinobacterium isolated from garden soil.</title>
        <authorList>
            <person name="Singh H."/>
            <person name="Du J."/>
            <person name="Trinh H."/>
            <person name="Won K."/>
            <person name="Yang J.E."/>
            <person name="Yin C."/>
            <person name="Kook M."/>
            <person name="Yi T.H."/>
        </authorList>
    </citation>
    <scope>NUCLEOTIDE SEQUENCE [LARGE SCALE GENOMIC DNA]</scope>
    <source>
        <strain evidence="4 5">CCTCC AB 2015297</strain>
    </source>
</reference>
<dbReference type="InterPro" id="IPR042171">
    <property type="entry name" value="Acyl-CoA_hotdog"/>
</dbReference>
<evidence type="ECO:0000259" key="2">
    <source>
        <dbReference type="Pfam" id="PF13622"/>
    </source>
</evidence>
<dbReference type="Gene3D" id="2.40.160.210">
    <property type="entry name" value="Acyl-CoA thioesterase, double hotdog domain"/>
    <property type="match status" value="1"/>
</dbReference>
<organism evidence="4 5">
    <name type="scientific">Nocardioides albidus</name>
    <dbReference type="NCBI Taxonomy" id="1517589"/>
    <lineage>
        <taxon>Bacteria</taxon>
        <taxon>Bacillati</taxon>
        <taxon>Actinomycetota</taxon>
        <taxon>Actinomycetes</taxon>
        <taxon>Propionibacteriales</taxon>
        <taxon>Nocardioidaceae</taxon>
        <taxon>Nocardioides</taxon>
    </lineage>
</organism>
<dbReference type="InterPro" id="IPR029069">
    <property type="entry name" value="HotDog_dom_sf"/>
</dbReference>
<dbReference type="InterPro" id="IPR049450">
    <property type="entry name" value="ACOT8-like_C"/>
</dbReference>
<keyword evidence="5" id="KW-1185">Reference proteome</keyword>